<gene>
    <name evidence="2" type="ordered locus">CSE_01310</name>
</gene>
<dbReference type="RefSeq" id="WP_014452664.1">
    <property type="nucleotide sequence ID" value="NC_017096.1"/>
</dbReference>
<dbReference type="OrthoDB" id="9807167at2"/>
<dbReference type="EMBL" id="AP012051">
    <property type="protein sequence ID" value="BAL80257.1"/>
    <property type="molecule type" value="Genomic_DNA"/>
</dbReference>
<reference evidence="2 3" key="1">
    <citation type="submission" date="2011-01" db="EMBL/GenBank/DDBJ databases">
        <title>Whole genome sequence of Caldisericum exile AZM16c01.</title>
        <authorList>
            <person name="Narita-Yamada S."/>
            <person name="Kawakoshi A."/>
            <person name="Nakamura S."/>
            <person name="Sasagawa M."/>
            <person name="Fukada J."/>
            <person name="Sekine M."/>
            <person name="Kato Y."/>
            <person name="Fukai R."/>
            <person name="Sasaki K."/>
            <person name="Hanamaki A."/>
            <person name="Narita H."/>
            <person name="Konno Y."/>
            <person name="Mori K."/>
            <person name="Yamazaki S."/>
            <person name="Suzuki K."/>
            <person name="Fujita N."/>
        </authorList>
    </citation>
    <scope>NUCLEOTIDE SEQUENCE [LARGE SCALE GENOMIC DNA]</scope>
    <source>
        <strain evidence="3">DSM 21853 / NBRC 104410 / AZM16c01</strain>
    </source>
</reference>
<dbReference type="Proteomes" id="UP000004793">
    <property type="component" value="Chromosome"/>
</dbReference>
<protein>
    <submittedName>
        <fullName evidence="2">Hypothetical membrane protein</fullName>
    </submittedName>
</protein>
<feature type="transmembrane region" description="Helical" evidence="1">
    <location>
        <begin position="6"/>
        <end position="27"/>
    </location>
</feature>
<feature type="transmembrane region" description="Helical" evidence="1">
    <location>
        <begin position="34"/>
        <end position="53"/>
    </location>
</feature>
<dbReference type="Pfam" id="PF10086">
    <property type="entry name" value="YhfC"/>
    <property type="match status" value="1"/>
</dbReference>
<evidence type="ECO:0000256" key="1">
    <source>
        <dbReference type="SAM" id="Phobius"/>
    </source>
</evidence>
<dbReference type="KEGG" id="cex:CSE_01310"/>
<name>A0A7U6JGI4_CALEA</name>
<feature type="transmembrane region" description="Helical" evidence="1">
    <location>
        <begin position="219"/>
        <end position="238"/>
    </location>
</feature>
<evidence type="ECO:0000313" key="3">
    <source>
        <dbReference type="Proteomes" id="UP000004793"/>
    </source>
</evidence>
<dbReference type="InterPro" id="IPR011397">
    <property type="entry name" value="YhfC"/>
</dbReference>
<keyword evidence="1" id="KW-0472">Membrane</keyword>
<feature type="transmembrane region" description="Helical" evidence="1">
    <location>
        <begin position="173"/>
        <end position="190"/>
    </location>
</feature>
<sequence>MVKTTSIIFMSVSLILSVVFPIVLALLLHRRIRFAWVSVIVGVSIFVVFQILTRIPLLVYLSKNAWYVEFSEQYYLLFGFLLALSAGLFEEIGRYIGFKVFLKNHLIWEDGIGYGIGHGGLESLFIGTAFLNEFVISVMINSKKVLPGDAQTIASTLINTPSYQFLLGGIERIFALAIQMGLSLVVLYAVKNNKFLFFVLAILLHTIIDFVGIMLVKNVWLAEIFVGLSTIASFVWILKSRNCFKANSIQM</sequence>
<dbReference type="AlphaFoldDB" id="A0A7U6JGI4"/>
<keyword evidence="3" id="KW-1185">Reference proteome</keyword>
<evidence type="ECO:0000313" key="2">
    <source>
        <dbReference type="EMBL" id="BAL80257.1"/>
    </source>
</evidence>
<feature type="transmembrane region" description="Helical" evidence="1">
    <location>
        <begin position="73"/>
        <end position="90"/>
    </location>
</feature>
<keyword evidence="1" id="KW-0812">Transmembrane</keyword>
<organism evidence="2 3">
    <name type="scientific">Caldisericum exile (strain DSM 21853 / NBRC 104410 / AZM16c01)</name>
    <dbReference type="NCBI Taxonomy" id="511051"/>
    <lineage>
        <taxon>Bacteria</taxon>
        <taxon>Pseudomonadati</taxon>
        <taxon>Caldisericota/Cryosericota group</taxon>
        <taxon>Caldisericota</taxon>
        <taxon>Caldisericia</taxon>
        <taxon>Caldisericales</taxon>
        <taxon>Caldisericaceae</taxon>
        <taxon>Caldisericum</taxon>
    </lineage>
</organism>
<feature type="transmembrane region" description="Helical" evidence="1">
    <location>
        <begin position="195"/>
        <end position="213"/>
    </location>
</feature>
<dbReference type="PIRSF" id="PIRSF033101">
    <property type="entry name" value="UCP033101"/>
    <property type="match status" value="1"/>
</dbReference>
<proteinExistence type="predicted"/>
<keyword evidence="1" id="KW-1133">Transmembrane helix</keyword>
<accession>A0A7U6JGI4</accession>